<comment type="similarity">
    <text evidence="1">Belongs to the UPF0065 (bug) family.</text>
</comment>
<dbReference type="OrthoDB" id="7375033at2"/>
<feature type="chain" id="PRO_5016237839" evidence="2">
    <location>
        <begin position="22"/>
        <end position="322"/>
    </location>
</feature>
<reference evidence="3 4" key="1">
    <citation type="submission" date="2017-07" db="EMBL/GenBank/DDBJ databases">
        <title>Draft Genome Sequences of Select Purple Nonsulfur Bacteria.</title>
        <authorList>
            <person name="Lasarre B."/>
            <person name="Mckinlay J.B."/>
        </authorList>
    </citation>
    <scope>NUCLEOTIDE SEQUENCE [LARGE SCALE GENOMIC DNA]</scope>
    <source>
        <strain evidence="3 4">DSM 5909</strain>
    </source>
</reference>
<comment type="caution">
    <text evidence="3">The sequence shown here is derived from an EMBL/GenBank/DDBJ whole genome shotgun (WGS) entry which is preliminary data.</text>
</comment>
<dbReference type="InterPro" id="IPR005064">
    <property type="entry name" value="BUG"/>
</dbReference>
<dbReference type="EMBL" id="NPEX01000064">
    <property type="protein sequence ID" value="RAI43941.1"/>
    <property type="molecule type" value="Genomic_DNA"/>
</dbReference>
<evidence type="ECO:0000256" key="1">
    <source>
        <dbReference type="ARBA" id="ARBA00006987"/>
    </source>
</evidence>
<gene>
    <name evidence="3" type="ORF">CH341_11770</name>
</gene>
<dbReference type="AlphaFoldDB" id="A0A327L0F6"/>
<evidence type="ECO:0000313" key="4">
    <source>
        <dbReference type="Proteomes" id="UP000249130"/>
    </source>
</evidence>
<keyword evidence="2" id="KW-0732">Signal</keyword>
<dbReference type="Proteomes" id="UP000249130">
    <property type="component" value="Unassembled WGS sequence"/>
</dbReference>
<protein>
    <submittedName>
        <fullName evidence="3">LacI family transcriptional regulator</fullName>
    </submittedName>
</protein>
<dbReference type="Pfam" id="PF03401">
    <property type="entry name" value="TctC"/>
    <property type="match status" value="1"/>
</dbReference>
<keyword evidence="4" id="KW-1185">Reference proteome</keyword>
<dbReference type="RefSeq" id="WP_111419232.1">
    <property type="nucleotide sequence ID" value="NZ_NPEX01000064.1"/>
</dbReference>
<proteinExistence type="inferred from homology"/>
<dbReference type="SUPFAM" id="SSF53850">
    <property type="entry name" value="Periplasmic binding protein-like II"/>
    <property type="match status" value="1"/>
</dbReference>
<dbReference type="InterPro" id="IPR042100">
    <property type="entry name" value="Bug_dom1"/>
</dbReference>
<sequence>MHLRRALLALALLLAPALAAAQEFPSRPIKLVVPFPPGGPNDIIARTVGQKMSELLGQPVLIDNRGGAGGVLGTDAVAKAEPDGYTIGLTSAGALAISSSLQEKIPYDPLKDFKPITLVAKVPEILAVAPNVKAGTVAELVALAKAKPGDISFASSGPGSMPHLAGELFKISADVNIVHIPYRGAAPAVTDILASQVHMVFLDIPVLLPHIQSGKLKAVAVGSRERAPSLKDVPTMAEAGFPQVEAENWYGMVAPAATPPAVVAKLHKAAVAAMKSPDVKEKLAAQGAILVGDTPEEFSAYIASEIAKWRKVVDAAGVKPGN</sequence>
<accession>A0A327L0F6</accession>
<evidence type="ECO:0000256" key="2">
    <source>
        <dbReference type="SAM" id="SignalP"/>
    </source>
</evidence>
<evidence type="ECO:0000313" key="3">
    <source>
        <dbReference type="EMBL" id="RAI43941.1"/>
    </source>
</evidence>
<dbReference type="PIRSF" id="PIRSF017082">
    <property type="entry name" value="YflP"/>
    <property type="match status" value="1"/>
</dbReference>
<dbReference type="PANTHER" id="PTHR42928:SF5">
    <property type="entry name" value="BLR1237 PROTEIN"/>
    <property type="match status" value="1"/>
</dbReference>
<dbReference type="Gene3D" id="3.40.190.10">
    <property type="entry name" value="Periplasmic binding protein-like II"/>
    <property type="match status" value="1"/>
</dbReference>
<dbReference type="Gene3D" id="3.40.190.150">
    <property type="entry name" value="Bordetella uptake gene, domain 1"/>
    <property type="match status" value="1"/>
</dbReference>
<dbReference type="PANTHER" id="PTHR42928">
    <property type="entry name" value="TRICARBOXYLATE-BINDING PROTEIN"/>
    <property type="match status" value="1"/>
</dbReference>
<organism evidence="3 4">
    <name type="scientific">Rhodoplanes roseus</name>
    <dbReference type="NCBI Taxonomy" id="29409"/>
    <lineage>
        <taxon>Bacteria</taxon>
        <taxon>Pseudomonadati</taxon>
        <taxon>Pseudomonadota</taxon>
        <taxon>Alphaproteobacteria</taxon>
        <taxon>Hyphomicrobiales</taxon>
        <taxon>Nitrobacteraceae</taxon>
        <taxon>Rhodoplanes</taxon>
    </lineage>
</organism>
<dbReference type="CDD" id="cd13578">
    <property type="entry name" value="PBP2_Bug27"/>
    <property type="match status" value="1"/>
</dbReference>
<feature type="signal peptide" evidence="2">
    <location>
        <begin position="1"/>
        <end position="21"/>
    </location>
</feature>
<name>A0A327L0F6_9BRAD</name>